<comment type="caution">
    <text evidence="2">The sequence shown here is derived from an EMBL/GenBank/DDBJ whole genome shotgun (WGS) entry which is preliminary data.</text>
</comment>
<organism evidence="2 3">
    <name type="scientific">Clohesyomyces aquaticus</name>
    <dbReference type="NCBI Taxonomy" id="1231657"/>
    <lineage>
        <taxon>Eukaryota</taxon>
        <taxon>Fungi</taxon>
        <taxon>Dikarya</taxon>
        <taxon>Ascomycota</taxon>
        <taxon>Pezizomycotina</taxon>
        <taxon>Dothideomycetes</taxon>
        <taxon>Pleosporomycetidae</taxon>
        <taxon>Pleosporales</taxon>
        <taxon>Lindgomycetaceae</taxon>
        <taxon>Clohesyomyces</taxon>
    </lineage>
</organism>
<evidence type="ECO:0000313" key="2">
    <source>
        <dbReference type="EMBL" id="ORY03297.1"/>
    </source>
</evidence>
<name>A0A1Y1Z026_9PLEO</name>
<evidence type="ECO:0000313" key="3">
    <source>
        <dbReference type="Proteomes" id="UP000193144"/>
    </source>
</evidence>
<dbReference type="AlphaFoldDB" id="A0A1Y1Z026"/>
<gene>
    <name evidence="2" type="ORF">BCR34DRAFT_71047</name>
</gene>
<sequence>MDIDQHLEAALQNAVLAAAHAATNAQQQQQPGYLQQPANQQGHYTHVAEPQGPSMHLDLSNGPEPQQSTVPQAPAPTQERGYGPGQKQPRGRPSLKNRILYNLGPEKHKDPSRVQNPSSTPKRPPGRQQKVEPVTPAPAPPQDEPSNFARPPTPAADRPSILAKHQTFPPEYEQEELPDFWAFVKEEISSLVFAAPEVEEQPKTPVPRARIDSAALEAFGDGIRLYPTPESQPAERDWDSWIDFTGCPETWQVGPPQREAKILSPVEYQALHARVRALL</sequence>
<keyword evidence="3" id="KW-1185">Reference proteome</keyword>
<dbReference type="Proteomes" id="UP000193144">
    <property type="component" value="Unassembled WGS sequence"/>
</dbReference>
<reference evidence="2 3" key="1">
    <citation type="submission" date="2016-07" db="EMBL/GenBank/DDBJ databases">
        <title>Pervasive Adenine N6-methylation of Active Genes in Fungi.</title>
        <authorList>
            <consortium name="DOE Joint Genome Institute"/>
            <person name="Mondo S.J."/>
            <person name="Dannebaum R.O."/>
            <person name="Kuo R.C."/>
            <person name="Labutti K."/>
            <person name="Haridas S."/>
            <person name="Kuo A."/>
            <person name="Salamov A."/>
            <person name="Ahrendt S.R."/>
            <person name="Lipzen A."/>
            <person name="Sullivan W."/>
            <person name="Andreopoulos W.B."/>
            <person name="Clum A."/>
            <person name="Lindquist E."/>
            <person name="Daum C."/>
            <person name="Ramamoorthy G.K."/>
            <person name="Gryganskyi A."/>
            <person name="Culley D."/>
            <person name="Magnuson J.K."/>
            <person name="James T.Y."/>
            <person name="O'Malley M.A."/>
            <person name="Stajich J.E."/>
            <person name="Spatafora J.W."/>
            <person name="Visel A."/>
            <person name="Grigoriev I.V."/>
        </authorList>
    </citation>
    <scope>NUCLEOTIDE SEQUENCE [LARGE SCALE GENOMIC DNA]</scope>
    <source>
        <strain evidence="2 3">CBS 115471</strain>
    </source>
</reference>
<evidence type="ECO:0000256" key="1">
    <source>
        <dbReference type="SAM" id="MobiDB-lite"/>
    </source>
</evidence>
<dbReference type="EMBL" id="MCFA01000148">
    <property type="protein sequence ID" value="ORY03297.1"/>
    <property type="molecule type" value="Genomic_DNA"/>
</dbReference>
<accession>A0A1Y1Z026</accession>
<feature type="region of interest" description="Disordered" evidence="1">
    <location>
        <begin position="27"/>
        <end position="158"/>
    </location>
</feature>
<proteinExistence type="predicted"/>
<protein>
    <submittedName>
        <fullName evidence="2">Uncharacterized protein</fullName>
    </submittedName>
</protein>
<feature type="compositionally biased region" description="Low complexity" evidence="1">
    <location>
        <begin position="27"/>
        <end position="41"/>
    </location>
</feature>